<feature type="transmembrane region" description="Helical" evidence="1">
    <location>
        <begin position="341"/>
        <end position="362"/>
    </location>
</feature>
<keyword evidence="1 2" id="KW-0812">Transmembrane</keyword>
<dbReference type="KEGG" id="tet:TTHERM_00787130"/>
<keyword evidence="1" id="KW-1133">Transmembrane helix</keyword>
<dbReference type="GeneID" id="7831197"/>
<reference evidence="3" key="1">
    <citation type="journal article" date="2006" name="PLoS Biol.">
        <title>Macronuclear genome sequence of the ciliate Tetrahymena thermophila, a model eukaryote.</title>
        <authorList>
            <person name="Eisen J.A."/>
            <person name="Coyne R.S."/>
            <person name="Wu M."/>
            <person name="Wu D."/>
            <person name="Thiagarajan M."/>
            <person name="Wortman J.R."/>
            <person name="Badger J.H."/>
            <person name="Ren Q."/>
            <person name="Amedeo P."/>
            <person name="Jones K.M."/>
            <person name="Tallon L.J."/>
            <person name="Delcher A.L."/>
            <person name="Salzberg S.L."/>
            <person name="Silva J.C."/>
            <person name="Haas B.J."/>
            <person name="Majoros W.H."/>
            <person name="Farzad M."/>
            <person name="Carlton J.M."/>
            <person name="Smith R.K. Jr."/>
            <person name="Garg J."/>
            <person name="Pearlman R.E."/>
            <person name="Karrer K.M."/>
            <person name="Sun L."/>
            <person name="Manning G."/>
            <person name="Elde N.C."/>
            <person name="Turkewitz A.P."/>
            <person name="Asai D.J."/>
            <person name="Wilkes D.E."/>
            <person name="Wang Y."/>
            <person name="Cai H."/>
            <person name="Collins K."/>
            <person name="Stewart B.A."/>
            <person name="Lee S.R."/>
            <person name="Wilamowska K."/>
            <person name="Weinberg Z."/>
            <person name="Ruzzo W.L."/>
            <person name="Wloga D."/>
            <person name="Gaertig J."/>
            <person name="Frankel J."/>
            <person name="Tsao C.-C."/>
            <person name="Gorovsky M.A."/>
            <person name="Keeling P.J."/>
            <person name="Waller R.F."/>
            <person name="Patron N.J."/>
            <person name="Cherry J.M."/>
            <person name="Stover N.A."/>
            <person name="Krieger C.J."/>
            <person name="del Toro C."/>
            <person name="Ryder H.F."/>
            <person name="Williamson S.C."/>
            <person name="Barbeau R.A."/>
            <person name="Hamilton E.P."/>
            <person name="Orias E."/>
        </authorList>
    </citation>
    <scope>NUCLEOTIDE SEQUENCE [LARGE SCALE GENOMIC DNA]</scope>
    <source>
        <strain evidence="3">SB210</strain>
    </source>
</reference>
<dbReference type="InParanoid" id="Q23ZF0"/>
<dbReference type="RefSeq" id="XP_001022152.2">
    <property type="nucleotide sequence ID" value="XM_001022152.2"/>
</dbReference>
<feature type="transmembrane region" description="Helical" evidence="1">
    <location>
        <begin position="429"/>
        <end position="447"/>
    </location>
</feature>
<name>Q23ZF0_TETTS</name>
<evidence type="ECO:0000313" key="3">
    <source>
        <dbReference type="Proteomes" id="UP000009168"/>
    </source>
</evidence>
<accession>Q23ZF0</accession>
<gene>
    <name evidence="2" type="ORF">TTHERM_00787130</name>
</gene>
<dbReference type="Proteomes" id="UP000009168">
    <property type="component" value="Unassembled WGS sequence"/>
</dbReference>
<organism evidence="2 3">
    <name type="scientific">Tetrahymena thermophila (strain SB210)</name>
    <dbReference type="NCBI Taxonomy" id="312017"/>
    <lineage>
        <taxon>Eukaryota</taxon>
        <taxon>Sar</taxon>
        <taxon>Alveolata</taxon>
        <taxon>Ciliophora</taxon>
        <taxon>Intramacronucleata</taxon>
        <taxon>Oligohymenophorea</taxon>
        <taxon>Hymenostomatida</taxon>
        <taxon>Tetrahymenina</taxon>
        <taxon>Tetrahymenidae</taxon>
        <taxon>Tetrahymena</taxon>
    </lineage>
</organism>
<sequence length="576" mass="69017">MIYSRRNLLIDFFTIFQRVYLLNKASSRQSKQLNKQIKQKQKLYLSIIFNILIFYKFGYILSILPNNQQLIYFNVIERENSISILSFLPSNLTIPVKHFFKTPQQFLNINLISLKLNVEKSTNSLFYSLSPQRQDGLSIEIDQIKHAQNILIFCRINYILKKYYLKNLLFQKSFNLVLIKNIFLYSLLKICLPDCGQLSRVENFNQIRPIHRHVVIDCNFHQKLRSQTLQHSQNYQQHTQKRKSQILNKFQCQKFKLNKFIKYLCMYLKQYSIQHSYSKRQQVLLKLKQMLLKYDYQWTKNLLLRFYKNQILILNKFAFSILKFYYTDLIFFSTTVLSKNILLFIIARFIFIIYILICFLIICMKQKVNYFNELINQLITILIVNIKNYSKPSSHQLRPKNGKIINFAKFLHKLVGVEILQKIFQNIQILHYTLILIFLKPILYLFINLSTNKIFIDKVRVCLFILMQNEKIFKSVILVILKCQKNYNIPFKSTKIQTKQQISQLIILYARYVCMCTRFQFINNLFESKLWSSIVFFEIFNCILSYSVAGFNSWSGIPVIFLFNQTNWQNILLGIE</sequence>
<keyword evidence="1" id="KW-0472">Membrane</keyword>
<protein>
    <submittedName>
        <fullName evidence="2">Transmembrane protein, putative</fullName>
    </submittedName>
</protein>
<keyword evidence="3" id="KW-1185">Reference proteome</keyword>
<dbReference type="AlphaFoldDB" id="Q23ZF0"/>
<evidence type="ECO:0000256" key="1">
    <source>
        <dbReference type="SAM" id="Phobius"/>
    </source>
</evidence>
<proteinExistence type="predicted"/>
<dbReference type="EMBL" id="GG662552">
    <property type="protein sequence ID" value="EAS01907.2"/>
    <property type="molecule type" value="Genomic_DNA"/>
</dbReference>
<dbReference type="HOGENOM" id="CLU_2042807_0_0_1"/>
<feature type="transmembrane region" description="Helical" evidence="1">
    <location>
        <begin position="43"/>
        <end position="64"/>
    </location>
</feature>
<evidence type="ECO:0000313" key="2">
    <source>
        <dbReference type="EMBL" id="EAS01907.2"/>
    </source>
</evidence>